<evidence type="ECO:0000256" key="5">
    <source>
        <dbReference type="ARBA" id="ARBA00023277"/>
    </source>
</evidence>
<dbReference type="InterPro" id="IPR011330">
    <property type="entry name" value="Glyco_hydro/deAcase_b/a-brl"/>
</dbReference>
<reference evidence="9 10" key="1">
    <citation type="journal article" date="2018" name="Nat. Ecol. Evol.">
        <title>Pezizomycetes genomes reveal the molecular basis of ectomycorrhizal truffle lifestyle.</title>
        <authorList>
            <person name="Murat C."/>
            <person name="Payen T."/>
            <person name="Noel B."/>
            <person name="Kuo A."/>
            <person name="Morin E."/>
            <person name="Chen J."/>
            <person name="Kohler A."/>
            <person name="Krizsan K."/>
            <person name="Balestrini R."/>
            <person name="Da Silva C."/>
            <person name="Montanini B."/>
            <person name="Hainaut M."/>
            <person name="Levati E."/>
            <person name="Barry K.W."/>
            <person name="Belfiori B."/>
            <person name="Cichocki N."/>
            <person name="Clum A."/>
            <person name="Dockter R.B."/>
            <person name="Fauchery L."/>
            <person name="Guy J."/>
            <person name="Iotti M."/>
            <person name="Le Tacon F."/>
            <person name="Lindquist E.A."/>
            <person name="Lipzen A."/>
            <person name="Malagnac F."/>
            <person name="Mello A."/>
            <person name="Molinier V."/>
            <person name="Miyauchi S."/>
            <person name="Poulain J."/>
            <person name="Riccioni C."/>
            <person name="Rubini A."/>
            <person name="Sitrit Y."/>
            <person name="Splivallo R."/>
            <person name="Traeger S."/>
            <person name="Wang M."/>
            <person name="Zifcakova L."/>
            <person name="Wipf D."/>
            <person name="Zambonelli A."/>
            <person name="Paolocci F."/>
            <person name="Nowrousian M."/>
            <person name="Ottonello S."/>
            <person name="Baldrian P."/>
            <person name="Spatafora J.W."/>
            <person name="Henrissat B."/>
            <person name="Nagy L.G."/>
            <person name="Aury J.M."/>
            <person name="Wincker P."/>
            <person name="Grigoriev I.V."/>
            <person name="Bonfante P."/>
            <person name="Martin F.M."/>
        </authorList>
    </citation>
    <scope>NUCLEOTIDE SEQUENCE [LARGE SCALE GENOMIC DNA]</scope>
    <source>
        <strain evidence="9 10">CCBAS932</strain>
    </source>
</reference>
<dbReference type="PANTHER" id="PTHR46471">
    <property type="entry name" value="CHITIN DEACETYLASE"/>
    <property type="match status" value="1"/>
</dbReference>
<keyword evidence="3 7" id="KW-0732">Signal</keyword>
<dbReference type="GO" id="GO:0046872">
    <property type="term" value="F:metal ion binding"/>
    <property type="evidence" value="ECO:0007669"/>
    <property type="project" value="UniProtKB-KW"/>
</dbReference>
<name>A0A3N4KN68_9PEZI</name>
<dbReference type="PANTHER" id="PTHR46471:SF4">
    <property type="entry name" value="CHITIN DEACETYLASE"/>
    <property type="match status" value="1"/>
</dbReference>
<organism evidence="9 10">
    <name type="scientific">Morchella conica CCBAS932</name>
    <dbReference type="NCBI Taxonomy" id="1392247"/>
    <lineage>
        <taxon>Eukaryota</taxon>
        <taxon>Fungi</taxon>
        <taxon>Dikarya</taxon>
        <taxon>Ascomycota</taxon>
        <taxon>Pezizomycotina</taxon>
        <taxon>Pezizomycetes</taxon>
        <taxon>Pezizales</taxon>
        <taxon>Morchellaceae</taxon>
        <taxon>Morchella</taxon>
    </lineage>
</organism>
<dbReference type="FunCoup" id="A0A3N4KN68">
    <property type="interactions" value="40"/>
</dbReference>
<feature type="signal peptide" evidence="7">
    <location>
        <begin position="1"/>
        <end position="22"/>
    </location>
</feature>
<evidence type="ECO:0000313" key="10">
    <source>
        <dbReference type="Proteomes" id="UP000277580"/>
    </source>
</evidence>
<evidence type="ECO:0000256" key="1">
    <source>
        <dbReference type="ARBA" id="ARBA00001941"/>
    </source>
</evidence>
<comment type="cofactor">
    <cofactor evidence="1">
        <name>Co(2+)</name>
        <dbReference type="ChEBI" id="CHEBI:48828"/>
    </cofactor>
</comment>
<proteinExistence type="predicted"/>
<feature type="domain" description="NodB homology" evidence="8">
    <location>
        <begin position="47"/>
        <end position="241"/>
    </location>
</feature>
<keyword evidence="10" id="KW-1185">Reference proteome</keyword>
<keyword evidence="5" id="KW-0119">Carbohydrate metabolism</keyword>
<evidence type="ECO:0000313" key="9">
    <source>
        <dbReference type="EMBL" id="RPB10782.1"/>
    </source>
</evidence>
<sequence>MFFNNIGAIALLQLLSAGLSLAHPTSSSIFPRAFSGPTVINDCTVPGTIALTFDDGPDKYTSDILDILDSYGVKVTFFITGNNNGKGAIDATQQWTDIIKRQYASGHQIASHTWDHLDLSTLAEDDRRRQMTRNEEAFRNIIGVVPSYMRPPYSSCGSACVATMQDMGYHIVYFDLDTDDYNNDSPSLIANSQNRYKSALDGGNSASSSYLAIGHDIHEQTVHTLTKYMLDYGTSKGYRFVTLGDCLGDPQANWYK</sequence>
<dbReference type="STRING" id="1392247.A0A3N4KN68"/>
<dbReference type="Proteomes" id="UP000277580">
    <property type="component" value="Unassembled WGS sequence"/>
</dbReference>
<evidence type="ECO:0000256" key="6">
    <source>
        <dbReference type="ARBA" id="ARBA00023285"/>
    </source>
</evidence>
<dbReference type="OrthoDB" id="407355at2759"/>
<evidence type="ECO:0000256" key="3">
    <source>
        <dbReference type="ARBA" id="ARBA00022729"/>
    </source>
</evidence>
<keyword evidence="6" id="KW-0170">Cobalt</keyword>
<dbReference type="SUPFAM" id="SSF88713">
    <property type="entry name" value="Glycoside hydrolase/deacetylase"/>
    <property type="match status" value="1"/>
</dbReference>
<dbReference type="InterPro" id="IPR002509">
    <property type="entry name" value="NODB_dom"/>
</dbReference>
<dbReference type="Gene3D" id="3.20.20.370">
    <property type="entry name" value="Glycoside hydrolase/deacetylase"/>
    <property type="match status" value="1"/>
</dbReference>
<accession>A0A3N4KN68</accession>
<dbReference type="InParanoid" id="A0A3N4KN68"/>
<gene>
    <name evidence="9" type="ORF">P167DRAFT_508825</name>
</gene>
<dbReference type="AlphaFoldDB" id="A0A3N4KN68"/>
<evidence type="ECO:0000256" key="7">
    <source>
        <dbReference type="SAM" id="SignalP"/>
    </source>
</evidence>
<keyword evidence="4 9" id="KW-0378">Hydrolase</keyword>
<evidence type="ECO:0000259" key="8">
    <source>
        <dbReference type="PROSITE" id="PS51677"/>
    </source>
</evidence>
<evidence type="ECO:0000256" key="4">
    <source>
        <dbReference type="ARBA" id="ARBA00022801"/>
    </source>
</evidence>
<dbReference type="CDD" id="cd10951">
    <property type="entry name" value="CE4_ClCDA_like"/>
    <property type="match status" value="1"/>
</dbReference>
<evidence type="ECO:0000256" key="2">
    <source>
        <dbReference type="ARBA" id="ARBA00022723"/>
    </source>
</evidence>
<keyword evidence="2" id="KW-0479">Metal-binding</keyword>
<protein>
    <submittedName>
        <fullName evidence="9">Glycoside hydrolase/deacetylase</fullName>
    </submittedName>
</protein>
<feature type="chain" id="PRO_5017930239" evidence="7">
    <location>
        <begin position="23"/>
        <end position="256"/>
    </location>
</feature>
<dbReference type="PROSITE" id="PS51677">
    <property type="entry name" value="NODB"/>
    <property type="match status" value="1"/>
</dbReference>
<dbReference type="GO" id="GO:0005975">
    <property type="term" value="P:carbohydrate metabolic process"/>
    <property type="evidence" value="ECO:0007669"/>
    <property type="project" value="InterPro"/>
</dbReference>
<dbReference type="GO" id="GO:0016810">
    <property type="term" value="F:hydrolase activity, acting on carbon-nitrogen (but not peptide) bonds"/>
    <property type="evidence" value="ECO:0007669"/>
    <property type="project" value="InterPro"/>
</dbReference>
<dbReference type="EMBL" id="ML119140">
    <property type="protein sequence ID" value="RPB10782.1"/>
    <property type="molecule type" value="Genomic_DNA"/>
</dbReference>
<dbReference type="Pfam" id="PF01522">
    <property type="entry name" value="Polysacc_deac_1"/>
    <property type="match status" value="1"/>
</dbReference>